<name>S0FUG0_RUMCE</name>
<dbReference type="InterPro" id="IPR051691">
    <property type="entry name" value="Metab_Enz_Cyan_OpOx_G3PDH"/>
</dbReference>
<keyword evidence="4" id="KW-1185">Reference proteome</keyword>
<dbReference type="AlphaFoldDB" id="S0FUG0"/>
<feature type="domain" description="FAD/NAD(P)-binding" evidence="2">
    <location>
        <begin position="5"/>
        <end position="302"/>
    </location>
</feature>
<evidence type="ECO:0000259" key="2">
    <source>
        <dbReference type="Pfam" id="PF07992"/>
    </source>
</evidence>
<organism evidence="3 4">
    <name type="scientific">Ruminiclostridium cellobioparum subsp. termitidis CT1112</name>
    <dbReference type="NCBI Taxonomy" id="1195236"/>
    <lineage>
        <taxon>Bacteria</taxon>
        <taxon>Bacillati</taxon>
        <taxon>Bacillota</taxon>
        <taxon>Clostridia</taxon>
        <taxon>Eubacteriales</taxon>
        <taxon>Oscillospiraceae</taxon>
        <taxon>Ruminiclostridium</taxon>
    </lineage>
</organism>
<proteinExistence type="predicted"/>
<dbReference type="PANTHER" id="PTHR42949">
    <property type="entry name" value="ANAEROBIC GLYCEROL-3-PHOSPHATE DEHYDROGENASE SUBUNIT B"/>
    <property type="match status" value="1"/>
</dbReference>
<dbReference type="InterPro" id="IPR036188">
    <property type="entry name" value="FAD/NAD-bd_sf"/>
</dbReference>
<protein>
    <submittedName>
        <fullName evidence="3">Thioredoxin reductase</fullName>
    </submittedName>
</protein>
<evidence type="ECO:0000256" key="1">
    <source>
        <dbReference type="ARBA" id="ARBA00023002"/>
    </source>
</evidence>
<dbReference type="InterPro" id="IPR023753">
    <property type="entry name" value="FAD/NAD-binding_dom"/>
</dbReference>
<comment type="caution">
    <text evidence="3">The sequence shown here is derived from an EMBL/GenBank/DDBJ whole genome shotgun (WGS) entry which is preliminary data.</text>
</comment>
<dbReference type="PRINTS" id="PR00469">
    <property type="entry name" value="PNDRDTASEII"/>
</dbReference>
<accession>S0FUG0</accession>
<dbReference type="PANTHER" id="PTHR42949:SF3">
    <property type="entry name" value="ANAEROBIC GLYCEROL-3-PHOSPHATE DEHYDROGENASE SUBUNIT B"/>
    <property type="match status" value="1"/>
</dbReference>
<dbReference type="Pfam" id="PF07992">
    <property type="entry name" value="Pyr_redox_2"/>
    <property type="match status" value="1"/>
</dbReference>
<reference evidence="3 4" key="1">
    <citation type="journal article" date="2013" name="Genome Announc.">
        <title>Draft Genome Sequence of the Cellulolytic, Mesophilic, Anaerobic Bacterium Clostridium termitidis Strain CT1112 (DSM 5398).</title>
        <authorList>
            <person name="Lal S."/>
            <person name="Ramachandran U."/>
            <person name="Zhang X."/>
            <person name="Munir R."/>
            <person name="Sparling R."/>
            <person name="Levin D.B."/>
        </authorList>
    </citation>
    <scope>NUCLEOTIDE SEQUENCE [LARGE SCALE GENOMIC DNA]</scope>
    <source>
        <strain evidence="3 4">CT1112</strain>
    </source>
</reference>
<dbReference type="Proteomes" id="UP000014155">
    <property type="component" value="Unassembled WGS sequence"/>
</dbReference>
<sequence>MLINKDLIIVGAGPAGLAAAVEARKRGIDDILVLEREPVAGGILNQCIHDGFGLIKFNEALTGPEYARKYMDEADEMGIELITNVMVQELSSDKAVTTVSPDGIRSYQAKAVILAMGCRERTRGAICIPGTRPAGVFTAGVAQNLVNIRNVMIGKNIIILGSGDIGLIMARRLTLEGANVLAVVEKLPYSSGLQRNITQCLDDFGIPLLLSHTVTNIEGRERVTAVTISRVDEKGNTIRGTSKKYDCDTLILSVGLIPENELSLNAGIEIDHVTGGPRVDEKLQTSVPGIFACGNVLQVHDLVDYVSAEGELAAGSAAEYIGSSTADGCGSVDVGVGVNAEDKGPNGENPLSYEKISVRAGRGIRYVLPQTIRPGKAVTFSMRVVKPDREKTVCFKAGDRIIKKRKYTALNPAEMIRMDLSQNELKDVSELEVCIYED</sequence>
<dbReference type="PRINTS" id="PR00368">
    <property type="entry name" value="FADPNR"/>
</dbReference>
<dbReference type="STRING" id="1195236.CTER_1880"/>
<evidence type="ECO:0000313" key="4">
    <source>
        <dbReference type="Proteomes" id="UP000014155"/>
    </source>
</evidence>
<dbReference type="PATRIC" id="fig|1195236.3.peg.2201"/>
<dbReference type="Gene3D" id="3.50.50.60">
    <property type="entry name" value="FAD/NAD(P)-binding domain"/>
    <property type="match status" value="2"/>
</dbReference>
<dbReference type="RefSeq" id="WP_004625417.1">
    <property type="nucleotide sequence ID" value="NZ_AORV01000030.1"/>
</dbReference>
<gene>
    <name evidence="3" type="ORF">CTER_1880</name>
</gene>
<dbReference type="SUPFAM" id="SSF51905">
    <property type="entry name" value="FAD/NAD(P)-binding domain"/>
    <property type="match status" value="1"/>
</dbReference>
<dbReference type="EMBL" id="AORV01000030">
    <property type="protein sequence ID" value="EMS72163.1"/>
    <property type="molecule type" value="Genomic_DNA"/>
</dbReference>
<evidence type="ECO:0000313" key="3">
    <source>
        <dbReference type="EMBL" id="EMS72163.1"/>
    </source>
</evidence>
<dbReference type="GO" id="GO:0016491">
    <property type="term" value="F:oxidoreductase activity"/>
    <property type="evidence" value="ECO:0007669"/>
    <property type="project" value="UniProtKB-KW"/>
</dbReference>
<dbReference type="eggNOG" id="COG0446">
    <property type="taxonomic scope" value="Bacteria"/>
</dbReference>
<keyword evidence="1" id="KW-0560">Oxidoreductase</keyword>